<sequence length="215" mass="23236">MPRYFDKDAGIARADRALAAKLGCRKPMTSASVIGLRCNPNAAFREVKVLCPKGIPDHAAVTAGNDSVVRIVAGCIGDGAARRQMQCLVKRTTLAVTFAPQAPEQGAIVEKVDMAIRRGQFAQAIVKEIEAGVDIGHLPGRLPIVELIERALEAWRHCELSRFRASQPHLSCNLAHCDAIFRRSLCVGQWRSELRLPPGPVSGSHTPRAVASTSE</sequence>
<accession>A0A1I6Y0S4</accession>
<evidence type="ECO:0000313" key="1">
    <source>
        <dbReference type="EMBL" id="SFT44140.1"/>
    </source>
</evidence>
<organism evidence="1 2">
    <name type="scientific">Paraburkholderia aspalathi</name>
    <dbReference type="NCBI Taxonomy" id="1324617"/>
    <lineage>
        <taxon>Bacteria</taxon>
        <taxon>Pseudomonadati</taxon>
        <taxon>Pseudomonadota</taxon>
        <taxon>Betaproteobacteria</taxon>
        <taxon>Burkholderiales</taxon>
        <taxon>Burkholderiaceae</taxon>
        <taxon>Paraburkholderia</taxon>
    </lineage>
</organism>
<gene>
    <name evidence="1" type="ORF">SAMN05192563_1001264</name>
</gene>
<name>A0A1I6Y0S4_9BURK</name>
<evidence type="ECO:0000313" key="2">
    <source>
        <dbReference type="Proteomes" id="UP000198844"/>
    </source>
</evidence>
<protein>
    <submittedName>
        <fullName evidence="1">Uncharacterized protein</fullName>
    </submittedName>
</protein>
<proteinExistence type="predicted"/>
<dbReference type="EMBL" id="FPBH01000001">
    <property type="protein sequence ID" value="SFT44140.1"/>
    <property type="molecule type" value="Genomic_DNA"/>
</dbReference>
<dbReference type="Proteomes" id="UP000198844">
    <property type="component" value="Unassembled WGS sequence"/>
</dbReference>
<dbReference type="AlphaFoldDB" id="A0A1I6Y0S4"/>
<reference evidence="1 2" key="1">
    <citation type="submission" date="2016-10" db="EMBL/GenBank/DDBJ databases">
        <authorList>
            <person name="de Groot N.N."/>
        </authorList>
    </citation>
    <scope>NUCLEOTIDE SEQUENCE [LARGE SCALE GENOMIC DNA]</scope>
    <source>
        <strain evidence="1 2">LMG 27731</strain>
    </source>
</reference>